<accession>A0AAQ0YRU2</accession>
<reference evidence="1 2" key="1">
    <citation type="submission" date="2018-02" db="EMBL/GenBank/DDBJ databases">
        <title>Characterization of Xanthomonas diversity in transplant houses and field plants.</title>
        <authorList>
            <person name="Abrahamian P."/>
            <person name="Timilsina S."/>
            <person name="Minsavage G.V."/>
            <person name="Goss E.M."/>
            <person name="Jones J.B."/>
            <person name="Vallad G.E."/>
        </authorList>
    </citation>
    <scope>NUCLEOTIDE SEQUENCE [LARGE SCALE GENOMIC DNA]</scope>
    <source>
        <strain evidence="1 2">GEV2132</strain>
    </source>
</reference>
<proteinExistence type="predicted"/>
<dbReference type="AlphaFoldDB" id="A0AAQ0YRU2"/>
<dbReference type="EMBL" id="PUUL01000026">
    <property type="protein sequence ID" value="RXD55881.1"/>
    <property type="molecule type" value="Genomic_DNA"/>
</dbReference>
<organism evidence="1 2">
    <name type="scientific">Xanthomonas perforans</name>
    <dbReference type="NCBI Taxonomy" id="442694"/>
    <lineage>
        <taxon>Bacteria</taxon>
        <taxon>Pseudomonadati</taxon>
        <taxon>Pseudomonadota</taxon>
        <taxon>Gammaproteobacteria</taxon>
        <taxon>Lysobacterales</taxon>
        <taxon>Lysobacteraceae</taxon>
        <taxon>Xanthomonas</taxon>
    </lineage>
</organism>
<evidence type="ECO:0000313" key="1">
    <source>
        <dbReference type="EMBL" id="RXD55881.1"/>
    </source>
</evidence>
<comment type="caution">
    <text evidence="1">The sequence shown here is derived from an EMBL/GenBank/DDBJ whole genome shotgun (WGS) entry which is preliminary data.</text>
</comment>
<gene>
    <name evidence="1" type="ORF">DB769_04815</name>
</gene>
<protein>
    <submittedName>
        <fullName evidence="1">Uncharacterized protein</fullName>
    </submittedName>
</protein>
<dbReference type="Proteomes" id="UP000289372">
    <property type="component" value="Unassembled WGS sequence"/>
</dbReference>
<dbReference type="KEGG" id="xpe:BJD13_21260"/>
<sequence length="66" mass="7342">MDAARKHAGTYLQRVSRWWAGKRPAATAQISRSAGDRRDVACQPLQACRLRLQRTRQVLAVLLPGG</sequence>
<name>A0AAQ0YRU2_XANPE</name>
<evidence type="ECO:0000313" key="2">
    <source>
        <dbReference type="Proteomes" id="UP000289372"/>
    </source>
</evidence>